<proteinExistence type="predicted"/>
<keyword evidence="1" id="KW-0732">Signal</keyword>
<name>A0AAJ1TKB2_9HYPH</name>
<accession>A0AAJ1TKB2</accession>
<protein>
    <recommendedName>
        <fullName evidence="4">DUF4440 domain-containing protein</fullName>
    </recommendedName>
</protein>
<evidence type="ECO:0000313" key="3">
    <source>
        <dbReference type="Proteomes" id="UP001223420"/>
    </source>
</evidence>
<organism evidence="2 3">
    <name type="scientific">Methylobacterium brachiatum</name>
    <dbReference type="NCBI Taxonomy" id="269660"/>
    <lineage>
        <taxon>Bacteria</taxon>
        <taxon>Pseudomonadati</taxon>
        <taxon>Pseudomonadota</taxon>
        <taxon>Alphaproteobacteria</taxon>
        <taxon>Hyphomicrobiales</taxon>
        <taxon>Methylobacteriaceae</taxon>
        <taxon>Methylobacterium</taxon>
    </lineage>
</organism>
<dbReference type="Proteomes" id="UP001223420">
    <property type="component" value="Unassembled WGS sequence"/>
</dbReference>
<evidence type="ECO:0008006" key="4">
    <source>
        <dbReference type="Google" id="ProtNLM"/>
    </source>
</evidence>
<gene>
    <name evidence="2" type="ORF">QO001_001134</name>
</gene>
<dbReference type="AlphaFoldDB" id="A0AAJ1TKB2"/>
<dbReference type="EMBL" id="JAUSWL010000002">
    <property type="protein sequence ID" value="MDQ0542216.1"/>
    <property type="molecule type" value="Genomic_DNA"/>
</dbReference>
<evidence type="ECO:0000256" key="1">
    <source>
        <dbReference type="SAM" id="SignalP"/>
    </source>
</evidence>
<dbReference type="RefSeq" id="WP_230365635.1">
    <property type="nucleotide sequence ID" value="NZ_JAJALK010000003.1"/>
</dbReference>
<comment type="caution">
    <text evidence="2">The sequence shown here is derived from an EMBL/GenBank/DDBJ whole genome shotgun (WGS) entry which is preliminary data.</text>
</comment>
<reference evidence="2" key="1">
    <citation type="submission" date="2023-07" db="EMBL/GenBank/DDBJ databases">
        <title>Genomic Encyclopedia of Type Strains, Phase IV (KMG-IV): sequencing the most valuable type-strain genomes for metagenomic binning, comparative biology and taxonomic classification.</title>
        <authorList>
            <person name="Goeker M."/>
        </authorList>
    </citation>
    <scope>NUCLEOTIDE SEQUENCE</scope>
    <source>
        <strain evidence="2">DSM 19569</strain>
    </source>
</reference>
<feature type="signal peptide" evidence="1">
    <location>
        <begin position="1"/>
        <end position="23"/>
    </location>
</feature>
<sequence length="174" mass="19105">MRQRRLTTALLVLLLPGGKPAAAAPAPTAMAAPGLVRPAATRADLPSGACDKTEDGFTAFLNAIVTDPALRAAYSAPQIAERDLNDPARPVARPIEPFRLTLIDYMWSYDEPGRDPGKLARVELSFTLDGDRMRLGLVRAKFSPEGNLIRTFGPPEAYVFEHRQGCWRLVEHLR</sequence>
<feature type="chain" id="PRO_5042459217" description="DUF4440 domain-containing protein" evidence="1">
    <location>
        <begin position="24"/>
        <end position="174"/>
    </location>
</feature>
<evidence type="ECO:0000313" key="2">
    <source>
        <dbReference type="EMBL" id="MDQ0542216.1"/>
    </source>
</evidence>